<reference evidence="3" key="2">
    <citation type="submission" date="2015-06" db="UniProtKB">
        <authorList>
            <consortium name="EnsemblProtists"/>
        </authorList>
    </citation>
    <scope>IDENTIFICATION</scope>
    <source>
        <strain evidence="3">Emoy2</strain>
    </source>
</reference>
<evidence type="ECO:0000313" key="3">
    <source>
        <dbReference type="EnsemblProtists" id="HpaP808310"/>
    </source>
</evidence>
<dbReference type="EnsemblProtists" id="HpaT808310">
    <property type="protein sequence ID" value="HpaP808310"/>
    <property type="gene ID" value="HpaG808310"/>
</dbReference>
<feature type="coiled-coil region" evidence="1">
    <location>
        <begin position="92"/>
        <end position="119"/>
    </location>
</feature>
<accession>M4BPH1</accession>
<proteinExistence type="predicted"/>
<dbReference type="eggNOG" id="ENOG502SP37">
    <property type="taxonomic scope" value="Eukaryota"/>
</dbReference>
<evidence type="ECO:0000313" key="4">
    <source>
        <dbReference type="Proteomes" id="UP000011713"/>
    </source>
</evidence>
<feature type="compositionally biased region" description="Polar residues" evidence="2">
    <location>
        <begin position="147"/>
        <end position="164"/>
    </location>
</feature>
<keyword evidence="1" id="KW-0175">Coiled coil</keyword>
<protein>
    <submittedName>
        <fullName evidence="3">Uncharacterized protein</fullName>
    </submittedName>
</protein>
<dbReference type="InParanoid" id="M4BPH1"/>
<reference evidence="4" key="1">
    <citation type="journal article" date="2010" name="Science">
        <title>Signatures of adaptation to obligate biotrophy in the Hyaloperonospora arabidopsidis genome.</title>
        <authorList>
            <person name="Baxter L."/>
            <person name="Tripathy S."/>
            <person name="Ishaque N."/>
            <person name="Boot N."/>
            <person name="Cabral A."/>
            <person name="Kemen E."/>
            <person name="Thines M."/>
            <person name="Ah-Fong A."/>
            <person name="Anderson R."/>
            <person name="Badejoko W."/>
            <person name="Bittner-Eddy P."/>
            <person name="Boore J.L."/>
            <person name="Chibucos M.C."/>
            <person name="Coates M."/>
            <person name="Dehal P."/>
            <person name="Delehaunty K."/>
            <person name="Dong S."/>
            <person name="Downton P."/>
            <person name="Dumas B."/>
            <person name="Fabro G."/>
            <person name="Fronick C."/>
            <person name="Fuerstenberg S.I."/>
            <person name="Fulton L."/>
            <person name="Gaulin E."/>
            <person name="Govers F."/>
            <person name="Hughes L."/>
            <person name="Humphray S."/>
            <person name="Jiang R.H."/>
            <person name="Judelson H."/>
            <person name="Kamoun S."/>
            <person name="Kyung K."/>
            <person name="Meijer H."/>
            <person name="Minx P."/>
            <person name="Morris P."/>
            <person name="Nelson J."/>
            <person name="Phuntumart V."/>
            <person name="Qutob D."/>
            <person name="Rehmany A."/>
            <person name="Rougon-Cardoso A."/>
            <person name="Ryden P."/>
            <person name="Torto-Alalibo T."/>
            <person name="Studholme D."/>
            <person name="Wang Y."/>
            <person name="Win J."/>
            <person name="Wood J."/>
            <person name="Clifton S.W."/>
            <person name="Rogers J."/>
            <person name="Van den Ackerveken G."/>
            <person name="Jones J.D."/>
            <person name="McDowell J.M."/>
            <person name="Beynon J."/>
            <person name="Tyler B.M."/>
        </authorList>
    </citation>
    <scope>NUCLEOTIDE SEQUENCE [LARGE SCALE GENOMIC DNA]</scope>
    <source>
        <strain evidence="4">Emoy2</strain>
    </source>
</reference>
<dbReference type="Proteomes" id="UP000011713">
    <property type="component" value="Unassembled WGS sequence"/>
</dbReference>
<dbReference type="HOGENOM" id="CLU_1513374_0_0_1"/>
<keyword evidence="4" id="KW-1185">Reference proteome</keyword>
<dbReference type="VEuPathDB" id="FungiDB:HpaG808310"/>
<name>M4BPH1_HYAAE</name>
<feature type="region of interest" description="Disordered" evidence="2">
    <location>
        <begin position="138"/>
        <end position="178"/>
    </location>
</feature>
<dbReference type="AlphaFoldDB" id="M4BPH1"/>
<sequence>MNSIRASQEDLSSMIESIIVDGERRTIPDRIDPVGRIGIPAFVSTGLDSLVLMRDIERYLLLFVAAVRRYQRARNFMCAGDPASGLLQSSDRAMKRKDLRALQLTMEESKRELQELAGIVAADIVKSCQDHAWNSTSEISTPGALQGSPQASLQSPSRDTSRTVSADGCLSTFERVSP</sequence>
<evidence type="ECO:0000256" key="1">
    <source>
        <dbReference type="SAM" id="Coils"/>
    </source>
</evidence>
<organism evidence="3 4">
    <name type="scientific">Hyaloperonospora arabidopsidis (strain Emoy2)</name>
    <name type="common">Downy mildew agent</name>
    <name type="synonym">Peronospora arabidopsidis</name>
    <dbReference type="NCBI Taxonomy" id="559515"/>
    <lineage>
        <taxon>Eukaryota</taxon>
        <taxon>Sar</taxon>
        <taxon>Stramenopiles</taxon>
        <taxon>Oomycota</taxon>
        <taxon>Peronosporomycetes</taxon>
        <taxon>Peronosporales</taxon>
        <taxon>Peronosporaceae</taxon>
        <taxon>Hyaloperonospora</taxon>
    </lineage>
</organism>
<dbReference type="EMBL" id="JH598509">
    <property type="status" value="NOT_ANNOTATED_CDS"/>
    <property type="molecule type" value="Genomic_DNA"/>
</dbReference>
<evidence type="ECO:0000256" key="2">
    <source>
        <dbReference type="SAM" id="MobiDB-lite"/>
    </source>
</evidence>